<comment type="caution">
    <text evidence="4">The sequence shown here is derived from an EMBL/GenBank/DDBJ whole genome shotgun (WGS) entry which is preliminary data.</text>
</comment>
<evidence type="ECO:0000259" key="3">
    <source>
        <dbReference type="Pfam" id="PF13349"/>
    </source>
</evidence>
<feature type="region of interest" description="Disordered" evidence="1">
    <location>
        <begin position="180"/>
        <end position="217"/>
    </location>
</feature>
<dbReference type="Proteomes" id="UP000295418">
    <property type="component" value="Unassembled WGS sequence"/>
</dbReference>
<sequence>MNKYYVCLLLVGVLFLSACSSNEEIQAVSLKGIDNIYIDHGSTTVEVESADIESVEASWLNSNGPEIVIDKEKDTIKIRLKSNFRQIVNIGKMPHLSIRIPTSYEGKVTIDGSSGNVKVKDLAAQKLDINGKSGNVSLDYLEIKNDIHVSVKSGNVVLNLEDKDSNVKWLLESGSGHRSIAIPLDDSQQSKRKTEGQTGDGSNNVQIETMSGSITIK</sequence>
<accession>A0A4R4EIZ8</accession>
<dbReference type="EMBL" id="SKFG01000006">
    <property type="protein sequence ID" value="TCZ78208.1"/>
    <property type="molecule type" value="Genomic_DNA"/>
</dbReference>
<evidence type="ECO:0000256" key="2">
    <source>
        <dbReference type="SAM" id="SignalP"/>
    </source>
</evidence>
<proteinExistence type="predicted"/>
<dbReference type="PROSITE" id="PS51257">
    <property type="entry name" value="PROKAR_LIPOPROTEIN"/>
    <property type="match status" value="1"/>
</dbReference>
<dbReference type="OrthoDB" id="2934260at2"/>
<gene>
    <name evidence="4" type="ORF">E0485_08770</name>
</gene>
<keyword evidence="2" id="KW-0732">Signal</keyword>
<feature type="compositionally biased region" description="Polar residues" evidence="1">
    <location>
        <begin position="196"/>
        <end position="217"/>
    </location>
</feature>
<dbReference type="Pfam" id="PF13349">
    <property type="entry name" value="DUF4097"/>
    <property type="match status" value="1"/>
</dbReference>
<keyword evidence="5" id="KW-1185">Reference proteome</keyword>
<organism evidence="4 5">
    <name type="scientific">Paenibacillus albiflavus</name>
    <dbReference type="NCBI Taxonomy" id="2545760"/>
    <lineage>
        <taxon>Bacteria</taxon>
        <taxon>Bacillati</taxon>
        <taxon>Bacillota</taxon>
        <taxon>Bacilli</taxon>
        <taxon>Bacillales</taxon>
        <taxon>Paenibacillaceae</taxon>
        <taxon>Paenibacillus</taxon>
    </lineage>
</organism>
<dbReference type="AlphaFoldDB" id="A0A4R4EIZ8"/>
<dbReference type="InterPro" id="IPR025164">
    <property type="entry name" value="Toastrack_DUF4097"/>
</dbReference>
<feature type="chain" id="PRO_5039519872" description="DUF4097 domain-containing protein" evidence="2">
    <location>
        <begin position="21"/>
        <end position="217"/>
    </location>
</feature>
<dbReference type="RefSeq" id="WP_132417644.1">
    <property type="nucleotide sequence ID" value="NZ_SKFG01000006.1"/>
</dbReference>
<reference evidence="4 5" key="1">
    <citation type="submission" date="2019-03" db="EMBL/GenBank/DDBJ databases">
        <authorList>
            <person name="Kim M.K.M."/>
        </authorList>
    </citation>
    <scope>NUCLEOTIDE SEQUENCE [LARGE SCALE GENOMIC DNA]</scope>
    <source>
        <strain evidence="4 5">18JY21-1</strain>
    </source>
</reference>
<evidence type="ECO:0000256" key="1">
    <source>
        <dbReference type="SAM" id="MobiDB-lite"/>
    </source>
</evidence>
<feature type="domain" description="DUF4097" evidence="3">
    <location>
        <begin position="122"/>
        <end position="217"/>
    </location>
</feature>
<evidence type="ECO:0000313" key="4">
    <source>
        <dbReference type="EMBL" id="TCZ78208.1"/>
    </source>
</evidence>
<feature type="signal peptide" evidence="2">
    <location>
        <begin position="1"/>
        <end position="20"/>
    </location>
</feature>
<protein>
    <recommendedName>
        <fullName evidence="3">DUF4097 domain-containing protein</fullName>
    </recommendedName>
</protein>
<evidence type="ECO:0000313" key="5">
    <source>
        <dbReference type="Proteomes" id="UP000295418"/>
    </source>
</evidence>
<name>A0A4R4EIZ8_9BACL</name>